<gene>
    <name evidence="2" type="ORF">PAMC26577_10865</name>
</gene>
<name>A0A242MYI4_CABSO</name>
<evidence type="ECO:0000313" key="3">
    <source>
        <dbReference type="Proteomes" id="UP000195221"/>
    </source>
</evidence>
<protein>
    <submittedName>
        <fullName evidence="2">Uncharacterized protein</fullName>
    </submittedName>
</protein>
<dbReference type="Proteomes" id="UP000195221">
    <property type="component" value="Unassembled WGS sequence"/>
</dbReference>
<comment type="caution">
    <text evidence="2">The sequence shown here is derived from an EMBL/GenBank/DDBJ whole genome shotgun (WGS) entry which is preliminary data.</text>
</comment>
<evidence type="ECO:0000313" key="2">
    <source>
        <dbReference type="EMBL" id="OTP76383.1"/>
    </source>
</evidence>
<dbReference type="AlphaFoldDB" id="A0A242MYI4"/>
<proteinExistence type="predicted"/>
<organism evidence="2 3">
    <name type="scientific">Caballeronia sordidicola</name>
    <name type="common">Burkholderia sordidicola</name>
    <dbReference type="NCBI Taxonomy" id="196367"/>
    <lineage>
        <taxon>Bacteria</taxon>
        <taxon>Pseudomonadati</taxon>
        <taxon>Pseudomonadota</taxon>
        <taxon>Betaproteobacteria</taxon>
        <taxon>Burkholderiales</taxon>
        <taxon>Burkholderiaceae</taxon>
        <taxon>Caballeronia</taxon>
    </lineage>
</organism>
<reference evidence="2 3" key="1">
    <citation type="submission" date="2017-03" db="EMBL/GenBank/DDBJ databases">
        <title>Genome analysis of strain PAMC 26577.</title>
        <authorList>
            <person name="Oh H.-M."/>
            <person name="Yang J.-A."/>
        </authorList>
    </citation>
    <scope>NUCLEOTIDE SEQUENCE [LARGE SCALE GENOMIC DNA]</scope>
    <source>
        <strain evidence="2 3">PAMC 26577</strain>
    </source>
</reference>
<evidence type="ECO:0000256" key="1">
    <source>
        <dbReference type="SAM" id="MobiDB-lite"/>
    </source>
</evidence>
<feature type="compositionally biased region" description="Polar residues" evidence="1">
    <location>
        <begin position="1"/>
        <end position="10"/>
    </location>
</feature>
<sequence>MTSPASTLDSLTPLGPAAPLLSTENRTSFDVELLKSLHALFL</sequence>
<dbReference type="EMBL" id="NBTZ01000037">
    <property type="protein sequence ID" value="OTP76383.1"/>
    <property type="molecule type" value="Genomic_DNA"/>
</dbReference>
<feature type="region of interest" description="Disordered" evidence="1">
    <location>
        <begin position="1"/>
        <end position="21"/>
    </location>
</feature>
<accession>A0A242MYI4</accession>